<keyword evidence="6" id="KW-0808">Transferase</keyword>
<dbReference type="InterPro" id="IPR002129">
    <property type="entry name" value="PyrdxlP-dep_de-COase"/>
</dbReference>
<reference evidence="6 7" key="1">
    <citation type="submission" date="2024-02" db="EMBL/GenBank/DDBJ databases">
        <title>Janibacter sp. nov., isolated from gut of marine sandworm.</title>
        <authorList>
            <person name="Kim B."/>
            <person name="Jun M.O."/>
            <person name="Shin N.-R."/>
        </authorList>
    </citation>
    <scope>NUCLEOTIDE SEQUENCE [LARGE SCALE GENOMIC DNA]</scope>
    <source>
        <strain evidence="6 7">A1S7</strain>
    </source>
</reference>
<dbReference type="GO" id="GO:0008483">
    <property type="term" value="F:transaminase activity"/>
    <property type="evidence" value="ECO:0007669"/>
    <property type="project" value="UniProtKB-KW"/>
</dbReference>
<sequence length="484" mass="49895">MSPGAMPLDWSRPAGADDVRAALADLRAGDLPTHGGRTLSYVYDSGIAAVDEIGREALTAFAASNGLDPTAFPSLAAMESDLVGLARDLLHGPESTVGVATSGGTESLVLAVLAARDGNPQITGPQVVAPETVHAAVHKAGHLLGVEVVTVPVDPHTFRPDPTDMAAAVTDSTILLVASAPSYAHGVIDPVEEIAAVAADRGIRCHVDACIGGWVLPFLGGLPPWTFAAEGVTSISVDLHKYAYTPKGISLLLHRDPAHRRDHFFACAGWPGYTVLNTTLQSTKSGGPLAAAWAVVHAIGRDGYSELANSARDATLRVAAAVAGIDGLRVVVAPDATLLALAPDERCDVFTIADEMASRGWLVQPQMSFAGHPATLHLSVCAATAARTDELVSALTQASAEAERRGPVRVDPQLAAAAADLDPAGLDDATLDGLLGMAGLAGDGGAVEVPERMAEVNALLDIAPPPLREALLTAVLDRLTRVRP</sequence>
<dbReference type="Pfam" id="PF00282">
    <property type="entry name" value="Pyridoxal_deC"/>
    <property type="match status" value="1"/>
</dbReference>
<evidence type="ECO:0000256" key="5">
    <source>
        <dbReference type="RuleBase" id="RU000382"/>
    </source>
</evidence>
<evidence type="ECO:0000256" key="1">
    <source>
        <dbReference type="ARBA" id="ARBA00001933"/>
    </source>
</evidence>
<dbReference type="Proteomes" id="UP001382727">
    <property type="component" value="Chromosome"/>
</dbReference>
<dbReference type="SUPFAM" id="SSF53383">
    <property type="entry name" value="PLP-dependent transferases"/>
    <property type="match status" value="1"/>
</dbReference>
<dbReference type="Gene3D" id="3.40.640.10">
    <property type="entry name" value="Type I PLP-dependent aspartate aminotransferase-like (Major domain)"/>
    <property type="match status" value="1"/>
</dbReference>
<evidence type="ECO:0000256" key="3">
    <source>
        <dbReference type="ARBA" id="ARBA00023239"/>
    </source>
</evidence>
<dbReference type="InterPro" id="IPR015422">
    <property type="entry name" value="PyrdxlP-dep_Trfase_small"/>
</dbReference>
<gene>
    <name evidence="6" type="ORF">V1351_13400</name>
</gene>
<organism evidence="6 7">
    <name type="scientific">Janibacter alittae</name>
    <dbReference type="NCBI Taxonomy" id="3115209"/>
    <lineage>
        <taxon>Bacteria</taxon>
        <taxon>Bacillati</taxon>
        <taxon>Actinomycetota</taxon>
        <taxon>Actinomycetes</taxon>
        <taxon>Micrococcales</taxon>
        <taxon>Intrasporangiaceae</taxon>
        <taxon>Janibacter</taxon>
    </lineage>
</organism>
<evidence type="ECO:0000256" key="4">
    <source>
        <dbReference type="ARBA" id="ARBA00038302"/>
    </source>
</evidence>
<dbReference type="Gene3D" id="3.90.1150.10">
    <property type="entry name" value="Aspartate Aminotransferase, domain 1"/>
    <property type="match status" value="1"/>
</dbReference>
<dbReference type="InterPro" id="IPR015424">
    <property type="entry name" value="PyrdxlP-dep_Trfase"/>
</dbReference>
<evidence type="ECO:0000256" key="2">
    <source>
        <dbReference type="ARBA" id="ARBA00022898"/>
    </source>
</evidence>
<dbReference type="RefSeq" id="WP_338748697.1">
    <property type="nucleotide sequence ID" value="NZ_CP144913.1"/>
</dbReference>
<protein>
    <submittedName>
        <fullName evidence="6">Aspartate aminotransferase family protein</fullName>
    </submittedName>
</protein>
<evidence type="ECO:0000313" key="6">
    <source>
        <dbReference type="EMBL" id="WXB75927.1"/>
    </source>
</evidence>
<name>A0ABZ2MFV4_9MICO</name>
<accession>A0ABZ2MFV4</accession>
<dbReference type="EMBL" id="CP144913">
    <property type="protein sequence ID" value="WXB75927.1"/>
    <property type="molecule type" value="Genomic_DNA"/>
</dbReference>
<keyword evidence="3 5" id="KW-0456">Lyase</keyword>
<dbReference type="InterPro" id="IPR015421">
    <property type="entry name" value="PyrdxlP-dep_Trfase_major"/>
</dbReference>
<comment type="similarity">
    <text evidence="4">Belongs to the group II decarboxylase family. Sphingosine-1-phosphate lyase subfamily.</text>
</comment>
<comment type="cofactor">
    <cofactor evidence="1 5">
        <name>pyridoxal 5'-phosphate</name>
        <dbReference type="ChEBI" id="CHEBI:597326"/>
    </cofactor>
</comment>
<dbReference type="PANTHER" id="PTHR42735:SF6">
    <property type="entry name" value="SPHINGOSINE-1-PHOSPHATE LYASE 1"/>
    <property type="match status" value="1"/>
</dbReference>
<dbReference type="InterPro" id="IPR050477">
    <property type="entry name" value="GrpII_AminoAcid_Decarb"/>
</dbReference>
<dbReference type="PANTHER" id="PTHR42735">
    <property type="match status" value="1"/>
</dbReference>
<keyword evidence="6" id="KW-0032">Aminotransferase</keyword>
<proteinExistence type="inferred from homology"/>
<evidence type="ECO:0000313" key="7">
    <source>
        <dbReference type="Proteomes" id="UP001382727"/>
    </source>
</evidence>
<keyword evidence="2 5" id="KW-0663">Pyridoxal phosphate</keyword>
<keyword evidence="7" id="KW-1185">Reference proteome</keyword>